<proteinExistence type="inferred from homology"/>
<evidence type="ECO:0000256" key="2">
    <source>
        <dbReference type="ARBA" id="ARBA00022670"/>
    </source>
</evidence>
<keyword evidence="7" id="KW-0449">Lipoprotein</keyword>
<dbReference type="SUPFAM" id="SSF54001">
    <property type="entry name" value="Cysteine proteinases"/>
    <property type="match status" value="1"/>
</dbReference>
<reference evidence="7" key="1">
    <citation type="submission" date="2020-08" db="EMBL/GenBank/DDBJ databases">
        <title>Genomic Encyclopedia of Type Strains, Phase IV (KMG-IV): sequencing the most valuable type-strain genomes for metagenomic binning, comparative biology and taxonomic classification.</title>
        <authorList>
            <person name="Goeker M."/>
        </authorList>
    </citation>
    <scope>NUCLEOTIDE SEQUENCE [LARGE SCALE GENOMIC DNA]</scope>
    <source>
        <strain evidence="7">DSM 105720</strain>
    </source>
</reference>
<dbReference type="RefSeq" id="WP_148298235.1">
    <property type="nucleotide sequence ID" value="NZ_JACIER010000009.1"/>
</dbReference>
<evidence type="ECO:0000256" key="3">
    <source>
        <dbReference type="ARBA" id="ARBA00022729"/>
    </source>
</evidence>
<evidence type="ECO:0000313" key="7">
    <source>
        <dbReference type="EMBL" id="MBB4044587.1"/>
    </source>
</evidence>
<evidence type="ECO:0000259" key="6">
    <source>
        <dbReference type="PROSITE" id="PS51935"/>
    </source>
</evidence>
<gene>
    <name evidence="7" type="ORF">GGR06_002382</name>
</gene>
<dbReference type="GO" id="GO:0006508">
    <property type="term" value="P:proteolysis"/>
    <property type="evidence" value="ECO:0007669"/>
    <property type="project" value="UniProtKB-KW"/>
</dbReference>
<dbReference type="Proteomes" id="UP000560658">
    <property type="component" value="Unassembled WGS sequence"/>
</dbReference>
<organism evidence="7 8">
    <name type="scientific">Bacteroides reticulotermitis</name>
    <dbReference type="NCBI Taxonomy" id="1133319"/>
    <lineage>
        <taxon>Bacteria</taxon>
        <taxon>Pseudomonadati</taxon>
        <taxon>Bacteroidota</taxon>
        <taxon>Bacteroidia</taxon>
        <taxon>Bacteroidales</taxon>
        <taxon>Bacteroidaceae</taxon>
        <taxon>Bacteroides</taxon>
    </lineage>
</organism>
<dbReference type="InterPro" id="IPR000064">
    <property type="entry name" value="NLP_P60_dom"/>
</dbReference>
<dbReference type="AlphaFoldDB" id="A0A840CWW7"/>
<dbReference type="Pfam" id="PF00877">
    <property type="entry name" value="NLPC_P60"/>
    <property type="match status" value="1"/>
</dbReference>
<keyword evidence="4" id="KW-0378">Hydrolase</keyword>
<comment type="caution">
    <text evidence="7">The sequence shown here is derived from an EMBL/GenBank/DDBJ whole genome shotgun (WGS) entry which is preliminary data.</text>
</comment>
<evidence type="ECO:0000256" key="4">
    <source>
        <dbReference type="ARBA" id="ARBA00022801"/>
    </source>
</evidence>
<protein>
    <submittedName>
        <fullName evidence="7">Lipoprotein Spr</fullName>
    </submittedName>
</protein>
<keyword evidence="5" id="KW-0788">Thiol protease</keyword>
<dbReference type="PANTHER" id="PTHR47360">
    <property type="entry name" value="MUREIN DD-ENDOPEPTIDASE MEPS/MUREIN LD-CARBOXYPEPTIDASE"/>
    <property type="match status" value="1"/>
</dbReference>
<evidence type="ECO:0000256" key="5">
    <source>
        <dbReference type="ARBA" id="ARBA00022807"/>
    </source>
</evidence>
<comment type="similarity">
    <text evidence="1">Belongs to the peptidase C40 family.</text>
</comment>
<dbReference type="GO" id="GO:0008234">
    <property type="term" value="F:cysteine-type peptidase activity"/>
    <property type="evidence" value="ECO:0007669"/>
    <property type="project" value="UniProtKB-KW"/>
</dbReference>
<feature type="domain" description="NlpC/P60" evidence="6">
    <location>
        <begin position="47"/>
        <end position="171"/>
    </location>
</feature>
<dbReference type="PROSITE" id="PS51257">
    <property type="entry name" value="PROKAR_LIPOPROTEIN"/>
    <property type="match status" value="1"/>
</dbReference>
<keyword evidence="8" id="KW-1185">Reference proteome</keyword>
<dbReference type="PANTHER" id="PTHR47360:SF1">
    <property type="entry name" value="ENDOPEPTIDASE NLPC-RELATED"/>
    <property type="match status" value="1"/>
</dbReference>
<sequence>MIRKYAIQLVVLVGIAISFSSCRTTAPRLDYKAIARASVRLGMDINLEDNHKLYVEASEWIGTPYRPGGDSKRGTDCSGLTTQLYKKVYRTSLSRSTDEQKNESSKVPKRNLREGDLVFFTSNQSGRKPAHVGIYLKDGKFIHASTSSGVIISNLSERYYTQHWISGGRLR</sequence>
<dbReference type="EMBL" id="JACIER010000009">
    <property type="protein sequence ID" value="MBB4044587.1"/>
    <property type="molecule type" value="Genomic_DNA"/>
</dbReference>
<accession>A0A840CWW7</accession>
<dbReference type="Gene3D" id="3.90.1720.10">
    <property type="entry name" value="endopeptidase domain like (from Nostoc punctiforme)"/>
    <property type="match status" value="1"/>
</dbReference>
<dbReference type="InterPro" id="IPR038765">
    <property type="entry name" value="Papain-like_cys_pep_sf"/>
</dbReference>
<evidence type="ECO:0000256" key="1">
    <source>
        <dbReference type="ARBA" id="ARBA00007074"/>
    </source>
</evidence>
<evidence type="ECO:0000313" key="8">
    <source>
        <dbReference type="Proteomes" id="UP000560658"/>
    </source>
</evidence>
<keyword evidence="2" id="KW-0645">Protease</keyword>
<dbReference type="PROSITE" id="PS51935">
    <property type="entry name" value="NLPC_P60"/>
    <property type="match status" value="1"/>
</dbReference>
<keyword evidence="3" id="KW-0732">Signal</keyword>
<name>A0A840CWW7_9BACE</name>
<dbReference type="InterPro" id="IPR052062">
    <property type="entry name" value="Murein_DD/LD_carboxypeptidase"/>
</dbReference>